<sequence>MSKWQDFKKKHILLMHAAFTIAVPMAVWLVMEVLNSLICGVHTMNSMVDWTTLMRNLVSSFCFALGLNCNLPVGRMDTSTGSQMYLACIIGGNVALSLNLGGVGVLMFSMLLGMVAGGFTGFLFINLRILPMVLGLGISLVYECISFSVYDQQGLSLFGKQGVGILSNKLFIVLVTLLIMAVMTYLFQYSSFGYNRRAIQGNQKLANDAGINIYRNALLCYMTAGALVAIAGVFDTAYKSNLVPVLGMNSNSTVFANMFPMAVGVWLAKKSNPVIGILAGSLSVQFLVLGLAKFTNVGMSDYLQTCIKYSVWLVFMIYRMNEDKFQFMKDKRARVALAKATRAKRMAAAAA</sequence>
<dbReference type="GO" id="GO:0022857">
    <property type="term" value="F:transmembrane transporter activity"/>
    <property type="evidence" value="ECO:0007669"/>
    <property type="project" value="InterPro"/>
</dbReference>
<accession>A0A6I3Q8G2</accession>
<keyword evidence="3" id="KW-0812">Transmembrane</keyword>
<evidence type="ECO:0000256" key="3">
    <source>
        <dbReference type="ARBA" id="ARBA00022692"/>
    </source>
</evidence>
<dbReference type="RefSeq" id="WP_155201266.1">
    <property type="nucleotide sequence ID" value="NZ_WMZL01000008.1"/>
</dbReference>
<evidence type="ECO:0000256" key="5">
    <source>
        <dbReference type="ARBA" id="ARBA00023136"/>
    </source>
</evidence>
<dbReference type="InterPro" id="IPR001851">
    <property type="entry name" value="ABC_transp_permease"/>
</dbReference>
<keyword evidence="5" id="KW-0472">Membrane</keyword>
<dbReference type="PANTHER" id="PTHR32196:SF69">
    <property type="entry name" value="BRANCHED-CHAIN AMINO ACID TRANSPORT SYSTEM, PERMEASE PROTEIN"/>
    <property type="match status" value="1"/>
</dbReference>
<dbReference type="PANTHER" id="PTHR32196">
    <property type="entry name" value="ABC TRANSPORTER PERMEASE PROTEIN YPHD-RELATED-RELATED"/>
    <property type="match status" value="1"/>
</dbReference>
<evidence type="ECO:0000313" key="7">
    <source>
        <dbReference type="Proteomes" id="UP000449193"/>
    </source>
</evidence>
<comment type="caution">
    <text evidence="6">The sequence shown here is derived from an EMBL/GenBank/DDBJ whole genome shotgun (WGS) entry which is preliminary data.</text>
</comment>
<gene>
    <name evidence="6" type="ORF">GMD52_09095</name>
</gene>
<dbReference type="EMBL" id="WMZR01000010">
    <property type="protein sequence ID" value="MTS51694.1"/>
    <property type="molecule type" value="Genomic_DNA"/>
</dbReference>
<organism evidence="6 7">
    <name type="scientific">Ruthenibacterium lactatiformans</name>
    <dbReference type="NCBI Taxonomy" id="1550024"/>
    <lineage>
        <taxon>Bacteria</taxon>
        <taxon>Bacillati</taxon>
        <taxon>Bacillota</taxon>
        <taxon>Clostridia</taxon>
        <taxon>Eubacteriales</taxon>
        <taxon>Oscillospiraceae</taxon>
        <taxon>Ruthenibacterium</taxon>
    </lineage>
</organism>
<evidence type="ECO:0000313" key="6">
    <source>
        <dbReference type="EMBL" id="MTS51694.1"/>
    </source>
</evidence>
<evidence type="ECO:0000256" key="4">
    <source>
        <dbReference type="ARBA" id="ARBA00022989"/>
    </source>
</evidence>
<proteinExistence type="predicted"/>
<dbReference type="Proteomes" id="UP000449193">
    <property type="component" value="Unassembled WGS sequence"/>
</dbReference>
<keyword evidence="4" id="KW-1133">Transmembrane helix</keyword>
<dbReference type="GO" id="GO:0005886">
    <property type="term" value="C:plasma membrane"/>
    <property type="evidence" value="ECO:0007669"/>
    <property type="project" value="UniProtKB-SubCell"/>
</dbReference>
<dbReference type="Pfam" id="PF02653">
    <property type="entry name" value="BPD_transp_2"/>
    <property type="match status" value="1"/>
</dbReference>
<comment type="subcellular location">
    <subcellularLocation>
        <location evidence="1">Cell membrane</location>
        <topology evidence="1">Multi-pass membrane protein</topology>
    </subcellularLocation>
</comment>
<name>A0A6I3Q8G2_9FIRM</name>
<evidence type="ECO:0000256" key="1">
    <source>
        <dbReference type="ARBA" id="ARBA00004651"/>
    </source>
</evidence>
<reference evidence="6 7" key="1">
    <citation type="journal article" date="2019" name="Nat. Med.">
        <title>A library of human gut bacterial isolates paired with longitudinal multiomics data enables mechanistic microbiome research.</title>
        <authorList>
            <person name="Poyet M."/>
            <person name="Groussin M."/>
            <person name="Gibbons S.M."/>
            <person name="Avila-Pacheco J."/>
            <person name="Jiang X."/>
            <person name="Kearney S.M."/>
            <person name="Perrotta A.R."/>
            <person name="Berdy B."/>
            <person name="Zhao S."/>
            <person name="Lieberman T.D."/>
            <person name="Swanson P.K."/>
            <person name="Smith M."/>
            <person name="Roesemann S."/>
            <person name="Alexander J.E."/>
            <person name="Rich S.A."/>
            <person name="Livny J."/>
            <person name="Vlamakis H."/>
            <person name="Clish C."/>
            <person name="Bullock K."/>
            <person name="Deik A."/>
            <person name="Scott J."/>
            <person name="Pierce K.A."/>
            <person name="Xavier R.J."/>
            <person name="Alm E.J."/>
        </authorList>
    </citation>
    <scope>NUCLEOTIDE SEQUENCE [LARGE SCALE GENOMIC DNA]</scope>
    <source>
        <strain evidence="6 7">BIOML-A7</strain>
    </source>
</reference>
<evidence type="ECO:0000256" key="2">
    <source>
        <dbReference type="ARBA" id="ARBA00022475"/>
    </source>
</evidence>
<protein>
    <submittedName>
        <fullName evidence="6">ABC transporter permease</fullName>
    </submittedName>
</protein>
<keyword evidence="2" id="KW-1003">Cell membrane</keyword>
<dbReference type="AlphaFoldDB" id="A0A6I3Q8G2"/>